<organism evidence="2 3">
    <name type="scientific">Portunus trituberculatus</name>
    <name type="common">Swimming crab</name>
    <name type="synonym">Neptunus trituberculatus</name>
    <dbReference type="NCBI Taxonomy" id="210409"/>
    <lineage>
        <taxon>Eukaryota</taxon>
        <taxon>Metazoa</taxon>
        <taxon>Ecdysozoa</taxon>
        <taxon>Arthropoda</taxon>
        <taxon>Crustacea</taxon>
        <taxon>Multicrustacea</taxon>
        <taxon>Malacostraca</taxon>
        <taxon>Eumalacostraca</taxon>
        <taxon>Eucarida</taxon>
        <taxon>Decapoda</taxon>
        <taxon>Pleocyemata</taxon>
        <taxon>Brachyura</taxon>
        <taxon>Eubrachyura</taxon>
        <taxon>Portunoidea</taxon>
        <taxon>Portunidae</taxon>
        <taxon>Portuninae</taxon>
        <taxon>Portunus</taxon>
    </lineage>
</organism>
<proteinExistence type="predicted"/>
<dbReference type="Proteomes" id="UP000324222">
    <property type="component" value="Unassembled WGS sequence"/>
</dbReference>
<sequence length="97" mass="10415">MSRVMRWKSVKKQVPPPDLPLTSSAMHLNPSPRAAPRRPDPALSKGFNPLNYSPSHWTTSLALENTSGPSTRLPDAAHASFADSSHSRSSTSLPGPS</sequence>
<name>A0A5B7GGK7_PORTR</name>
<keyword evidence="3" id="KW-1185">Reference proteome</keyword>
<comment type="caution">
    <text evidence="2">The sequence shown here is derived from an EMBL/GenBank/DDBJ whole genome shotgun (WGS) entry which is preliminary data.</text>
</comment>
<evidence type="ECO:0000313" key="2">
    <source>
        <dbReference type="EMBL" id="MPC56407.1"/>
    </source>
</evidence>
<evidence type="ECO:0000313" key="3">
    <source>
        <dbReference type="Proteomes" id="UP000324222"/>
    </source>
</evidence>
<feature type="compositionally biased region" description="Basic residues" evidence="1">
    <location>
        <begin position="1"/>
        <end position="11"/>
    </location>
</feature>
<reference evidence="2 3" key="1">
    <citation type="submission" date="2019-05" db="EMBL/GenBank/DDBJ databases">
        <title>Another draft genome of Portunus trituberculatus and its Hox gene families provides insights of decapod evolution.</title>
        <authorList>
            <person name="Jeong J.-H."/>
            <person name="Song I."/>
            <person name="Kim S."/>
            <person name="Choi T."/>
            <person name="Kim D."/>
            <person name="Ryu S."/>
            <person name="Kim W."/>
        </authorList>
    </citation>
    <scope>NUCLEOTIDE SEQUENCE [LARGE SCALE GENOMIC DNA]</scope>
    <source>
        <tissue evidence="2">Muscle</tissue>
    </source>
</reference>
<accession>A0A5B7GGK7</accession>
<protein>
    <submittedName>
        <fullName evidence="2">Uncharacterized protein</fullName>
    </submittedName>
</protein>
<dbReference type="EMBL" id="VSRR010013917">
    <property type="protein sequence ID" value="MPC56407.1"/>
    <property type="molecule type" value="Genomic_DNA"/>
</dbReference>
<gene>
    <name evidence="2" type="ORF">E2C01_050367</name>
</gene>
<dbReference type="AlphaFoldDB" id="A0A5B7GGK7"/>
<feature type="compositionally biased region" description="Polar residues" evidence="1">
    <location>
        <begin position="61"/>
        <end position="70"/>
    </location>
</feature>
<evidence type="ECO:0000256" key="1">
    <source>
        <dbReference type="SAM" id="MobiDB-lite"/>
    </source>
</evidence>
<feature type="compositionally biased region" description="Low complexity" evidence="1">
    <location>
        <begin position="76"/>
        <end position="97"/>
    </location>
</feature>
<feature type="region of interest" description="Disordered" evidence="1">
    <location>
        <begin position="1"/>
        <end position="48"/>
    </location>
</feature>
<feature type="region of interest" description="Disordered" evidence="1">
    <location>
        <begin position="61"/>
        <end position="97"/>
    </location>
</feature>